<reference evidence="11 12" key="1">
    <citation type="submission" date="2016-12" db="EMBL/GenBank/DDBJ databases">
        <title>Complete genome sequence of Microbacterium aurum KACC 15219.</title>
        <authorList>
            <person name="Jung Y."/>
            <person name="Shin J.-H."/>
            <person name="Lee Y.-J."/>
            <person name="Yi H."/>
            <person name="Bahn Y.-S."/>
            <person name="Kim J.F."/>
            <person name="Lee D.-W."/>
        </authorList>
    </citation>
    <scope>NUCLEOTIDE SEQUENCE [LARGE SCALE GENOMIC DNA]</scope>
    <source>
        <strain evidence="11 12">KACC 15219</strain>
    </source>
</reference>
<dbReference type="PRINTS" id="PR00507">
    <property type="entry name" value="N12N6MTFRASE"/>
</dbReference>
<dbReference type="EC" id="2.1.1.72" evidence="2"/>
<name>A0A1P8U849_9MICO</name>
<feature type="domain" description="N6 adenine-specific DNA methyltransferase N-terminal" evidence="10">
    <location>
        <begin position="12"/>
        <end position="131"/>
    </location>
</feature>
<dbReference type="PANTHER" id="PTHR42933:SF4">
    <property type="entry name" value="TYPE I RESTRICTION ENZYME ECOKI METHYLASE SUBUNIT"/>
    <property type="match status" value="1"/>
</dbReference>
<dbReference type="Gene3D" id="3.40.50.150">
    <property type="entry name" value="Vaccinia Virus protein VP39"/>
    <property type="match status" value="1"/>
</dbReference>
<dbReference type="EMBL" id="CP018762">
    <property type="protein sequence ID" value="APZ34281.1"/>
    <property type="molecule type" value="Genomic_DNA"/>
</dbReference>
<evidence type="ECO:0000256" key="2">
    <source>
        <dbReference type="ARBA" id="ARBA00011900"/>
    </source>
</evidence>
<dbReference type="InterPro" id="IPR051537">
    <property type="entry name" value="DNA_Adenine_Mtase"/>
</dbReference>
<accession>A0A1P8U849</accession>
<evidence type="ECO:0000256" key="8">
    <source>
        <dbReference type="ARBA" id="ARBA00047942"/>
    </source>
</evidence>
<sequence length="662" mass="73433">MTPEAKLRGLIRAASDQMRADDNTKGYLSYLEQLTWLLFLKQYEALEEDRAAIAAIDGTDYLQVVTGRYRWSEWARSELTGDALIEFVTQDLLPTLRKLEGSRRAERLATLFQSVTVVMKSGHTLREVINLVDQIDFHALSDAHTMSVVYESLLAQATDAGWSGEFYTPRPIVDAMVDVVQPKLGQTVYDPCAGSCGFLVSVNERLYPQALTTADSELLKSRTYFAQESGALAHFVGTVNLLLHGIDDPQAIRRNTLEEDVRSIDPGDQRDLIFTNPPFGGEENPQVQRNFPARSDSTELLFLQHCMAKLAPGGTCAIVVPDGVLFRTDQAFLSVRRRLLNEFSVEGIIRLPSGVFTNAPGARTNLMFFRRTGAPTKSIRFYLVRPPHGRPGFSKSLPLTRDLLTPAVEWIRDGVETAHGWESTYEEIAAAGYDLNTRPRLQTEAGVQADPLDVVEHLRRQVGVVQETAARWSESLDRLDNFEAGNRVQLKNFIIERGDRAAGDPAERLVGVSNSGGLAEFRGAAASDRSRYRRIEVGDFVYNPMRINVGSLAYCRSATEEGWVSPEYVVFSIAEDAPFSADYLLFFLTSQAGRDEINRHVRGGVRARLYYAGLENVEVPVPTDSTQWDAFLESMAVLREVTRKAAGASSASDLASLLFAGA</sequence>
<evidence type="ECO:0000256" key="7">
    <source>
        <dbReference type="ARBA" id="ARBA00023125"/>
    </source>
</evidence>
<dbReference type="STRING" id="36805.BOH66_08525"/>
<keyword evidence="12" id="KW-1185">Reference proteome</keyword>
<evidence type="ECO:0000256" key="5">
    <source>
        <dbReference type="ARBA" id="ARBA00022691"/>
    </source>
</evidence>
<dbReference type="Gene3D" id="3.90.220.20">
    <property type="entry name" value="DNA methylase specificity domains"/>
    <property type="match status" value="1"/>
</dbReference>
<dbReference type="SUPFAM" id="SSF116734">
    <property type="entry name" value="DNA methylase specificity domain"/>
    <property type="match status" value="1"/>
</dbReference>
<gene>
    <name evidence="11" type="ORF">BOH66_08525</name>
</gene>
<evidence type="ECO:0000313" key="11">
    <source>
        <dbReference type="EMBL" id="APZ34281.1"/>
    </source>
</evidence>
<evidence type="ECO:0000259" key="10">
    <source>
        <dbReference type="Pfam" id="PF12161"/>
    </source>
</evidence>
<keyword evidence="4" id="KW-0808">Transferase</keyword>
<dbReference type="InterPro" id="IPR029063">
    <property type="entry name" value="SAM-dependent_MTases_sf"/>
</dbReference>
<dbReference type="RefSeq" id="WP_076690596.1">
    <property type="nucleotide sequence ID" value="NZ_CP018762.1"/>
</dbReference>
<dbReference type="AlphaFoldDB" id="A0A1P8U849"/>
<keyword evidence="3" id="KW-0489">Methyltransferase</keyword>
<dbReference type="Proteomes" id="UP000187185">
    <property type="component" value="Chromosome"/>
</dbReference>
<evidence type="ECO:0000256" key="3">
    <source>
        <dbReference type="ARBA" id="ARBA00022603"/>
    </source>
</evidence>
<dbReference type="Gene3D" id="1.20.1260.30">
    <property type="match status" value="1"/>
</dbReference>
<feature type="domain" description="DNA methylase adenine-specific" evidence="9">
    <location>
        <begin position="143"/>
        <end position="444"/>
    </location>
</feature>
<keyword evidence="5" id="KW-0949">S-adenosyl-L-methionine</keyword>
<evidence type="ECO:0000256" key="1">
    <source>
        <dbReference type="ARBA" id="ARBA00006594"/>
    </source>
</evidence>
<dbReference type="PROSITE" id="PS00092">
    <property type="entry name" value="N6_MTASE"/>
    <property type="match status" value="1"/>
</dbReference>
<dbReference type="Pfam" id="PF12161">
    <property type="entry name" value="HsdM_N"/>
    <property type="match status" value="1"/>
</dbReference>
<dbReference type="InterPro" id="IPR002052">
    <property type="entry name" value="DNA_methylase_N6_adenine_CS"/>
</dbReference>
<proteinExistence type="inferred from homology"/>
<protein>
    <recommendedName>
        <fullName evidence="2">site-specific DNA-methyltransferase (adenine-specific)</fullName>
        <ecNumber evidence="2">2.1.1.72</ecNumber>
    </recommendedName>
</protein>
<dbReference type="SUPFAM" id="SSF53335">
    <property type="entry name" value="S-adenosyl-L-methionine-dependent methyltransferases"/>
    <property type="match status" value="1"/>
</dbReference>
<dbReference type="InterPro" id="IPR038333">
    <property type="entry name" value="T1MK-like_N_sf"/>
</dbReference>
<organism evidence="11 12">
    <name type="scientific">Microbacterium aurum</name>
    <dbReference type="NCBI Taxonomy" id="36805"/>
    <lineage>
        <taxon>Bacteria</taxon>
        <taxon>Bacillati</taxon>
        <taxon>Actinomycetota</taxon>
        <taxon>Actinomycetes</taxon>
        <taxon>Micrococcales</taxon>
        <taxon>Microbacteriaceae</taxon>
        <taxon>Microbacterium</taxon>
    </lineage>
</organism>
<evidence type="ECO:0000256" key="4">
    <source>
        <dbReference type="ARBA" id="ARBA00022679"/>
    </source>
</evidence>
<dbReference type="OrthoDB" id="32195at2"/>
<dbReference type="KEGG" id="maur:BOH66_08525"/>
<keyword evidence="6" id="KW-0680">Restriction system</keyword>
<comment type="catalytic activity">
    <reaction evidence="8">
        <text>a 2'-deoxyadenosine in DNA + S-adenosyl-L-methionine = an N(6)-methyl-2'-deoxyadenosine in DNA + S-adenosyl-L-homocysteine + H(+)</text>
        <dbReference type="Rhea" id="RHEA:15197"/>
        <dbReference type="Rhea" id="RHEA-COMP:12418"/>
        <dbReference type="Rhea" id="RHEA-COMP:12419"/>
        <dbReference type="ChEBI" id="CHEBI:15378"/>
        <dbReference type="ChEBI" id="CHEBI:57856"/>
        <dbReference type="ChEBI" id="CHEBI:59789"/>
        <dbReference type="ChEBI" id="CHEBI:90615"/>
        <dbReference type="ChEBI" id="CHEBI:90616"/>
        <dbReference type="EC" id="2.1.1.72"/>
    </reaction>
</comment>
<dbReference type="GO" id="GO:0009307">
    <property type="term" value="P:DNA restriction-modification system"/>
    <property type="evidence" value="ECO:0007669"/>
    <property type="project" value="UniProtKB-KW"/>
</dbReference>
<dbReference type="GO" id="GO:0008170">
    <property type="term" value="F:N-methyltransferase activity"/>
    <property type="evidence" value="ECO:0007669"/>
    <property type="project" value="InterPro"/>
</dbReference>
<comment type="similarity">
    <text evidence="1">Belongs to the N(4)/N(6)-methyltransferase family.</text>
</comment>
<dbReference type="GO" id="GO:0009007">
    <property type="term" value="F:site-specific DNA-methyltransferase (adenine-specific) activity"/>
    <property type="evidence" value="ECO:0007669"/>
    <property type="project" value="UniProtKB-EC"/>
</dbReference>
<dbReference type="GO" id="GO:0032259">
    <property type="term" value="P:methylation"/>
    <property type="evidence" value="ECO:0007669"/>
    <property type="project" value="UniProtKB-KW"/>
</dbReference>
<dbReference type="InterPro" id="IPR022749">
    <property type="entry name" value="D12N6_MeTrfase_N"/>
</dbReference>
<dbReference type="InterPro" id="IPR044946">
    <property type="entry name" value="Restrct_endonuc_typeI_TRD_sf"/>
</dbReference>
<evidence type="ECO:0000256" key="6">
    <source>
        <dbReference type="ARBA" id="ARBA00022747"/>
    </source>
</evidence>
<dbReference type="REBASE" id="190460">
    <property type="entry name" value="M.Mau15219ORF8525P"/>
</dbReference>
<dbReference type="PANTHER" id="PTHR42933">
    <property type="entry name" value="SLR6095 PROTEIN"/>
    <property type="match status" value="1"/>
</dbReference>
<evidence type="ECO:0000313" key="12">
    <source>
        <dbReference type="Proteomes" id="UP000187185"/>
    </source>
</evidence>
<dbReference type="GO" id="GO:0003677">
    <property type="term" value="F:DNA binding"/>
    <property type="evidence" value="ECO:0007669"/>
    <property type="project" value="UniProtKB-KW"/>
</dbReference>
<evidence type="ECO:0000259" key="9">
    <source>
        <dbReference type="Pfam" id="PF02384"/>
    </source>
</evidence>
<dbReference type="Pfam" id="PF02384">
    <property type="entry name" value="N6_Mtase"/>
    <property type="match status" value="1"/>
</dbReference>
<keyword evidence="7" id="KW-0238">DNA-binding</keyword>
<dbReference type="InterPro" id="IPR003356">
    <property type="entry name" value="DNA_methylase_A-5"/>
</dbReference>